<protein>
    <submittedName>
        <fullName evidence="2">Uncharacterized protein</fullName>
    </submittedName>
</protein>
<dbReference type="Proteomes" id="UP000053841">
    <property type="component" value="Unassembled WGS sequence"/>
</dbReference>
<sequence>MGYVIACAKARHCRPGHMTGVPGQIDRTGSLEPRMATAWMTEWRDFGHYVCTVHAAHAVGDEKLSVWYDGEHGHVWYQRHRAVSVLNGKRFADMSVVGQGGREGVCGRRHDGVAGDGRVQAGGRIELAAYRSDVDRDWPPLDAYLWHEMQLTQHNMEPPTRQALPPPDMADNASRGCEKSF</sequence>
<accession>W6Z0V5</accession>
<dbReference type="KEGG" id="bze:COCCADRAFT_33395"/>
<gene>
    <name evidence="2" type="ORF">COCCADRAFT_33395</name>
</gene>
<dbReference type="AlphaFoldDB" id="W6Z0V5"/>
<feature type="region of interest" description="Disordered" evidence="1">
    <location>
        <begin position="157"/>
        <end position="181"/>
    </location>
</feature>
<dbReference type="OrthoDB" id="10395987at2759"/>
<evidence type="ECO:0000313" key="3">
    <source>
        <dbReference type="Proteomes" id="UP000053841"/>
    </source>
</evidence>
<reference evidence="2 3" key="1">
    <citation type="journal article" date="2013" name="PLoS Genet.">
        <title>Comparative genome structure, secondary metabolite, and effector coding capacity across Cochliobolus pathogens.</title>
        <authorList>
            <person name="Condon B.J."/>
            <person name="Leng Y."/>
            <person name="Wu D."/>
            <person name="Bushley K.E."/>
            <person name="Ohm R.A."/>
            <person name="Otillar R."/>
            <person name="Martin J."/>
            <person name="Schackwitz W."/>
            <person name="Grimwood J."/>
            <person name="MohdZainudin N."/>
            <person name="Xue C."/>
            <person name="Wang R."/>
            <person name="Manning V.A."/>
            <person name="Dhillon B."/>
            <person name="Tu Z.J."/>
            <person name="Steffenson B.J."/>
            <person name="Salamov A."/>
            <person name="Sun H."/>
            <person name="Lowry S."/>
            <person name="LaButti K."/>
            <person name="Han J."/>
            <person name="Copeland A."/>
            <person name="Lindquist E."/>
            <person name="Barry K."/>
            <person name="Schmutz J."/>
            <person name="Baker S.E."/>
            <person name="Ciuffetti L.M."/>
            <person name="Grigoriev I.V."/>
            <person name="Zhong S."/>
            <person name="Turgeon B.G."/>
        </authorList>
    </citation>
    <scope>NUCLEOTIDE SEQUENCE [LARGE SCALE GENOMIC DNA]</scope>
    <source>
        <strain evidence="2 3">26-R-13</strain>
    </source>
</reference>
<dbReference type="EMBL" id="KI964552">
    <property type="protein sequence ID" value="EUC37301.1"/>
    <property type="molecule type" value="Genomic_DNA"/>
</dbReference>
<keyword evidence="3" id="KW-1185">Reference proteome</keyword>
<dbReference type="RefSeq" id="XP_007708352.1">
    <property type="nucleotide sequence ID" value="XM_007710162.1"/>
</dbReference>
<evidence type="ECO:0000313" key="2">
    <source>
        <dbReference type="EMBL" id="EUC37301.1"/>
    </source>
</evidence>
<evidence type="ECO:0000256" key="1">
    <source>
        <dbReference type="SAM" id="MobiDB-lite"/>
    </source>
</evidence>
<dbReference type="HOGENOM" id="CLU_1488761_0_0_1"/>
<dbReference type="GeneID" id="19147496"/>
<organism evidence="2 3">
    <name type="scientific">Cochliobolus carbonum (strain 26-R-13)</name>
    <name type="common">Maize leaf spot fungus</name>
    <name type="synonym">Bipolaris zeicola</name>
    <dbReference type="NCBI Taxonomy" id="930089"/>
    <lineage>
        <taxon>Eukaryota</taxon>
        <taxon>Fungi</taxon>
        <taxon>Dikarya</taxon>
        <taxon>Ascomycota</taxon>
        <taxon>Pezizomycotina</taxon>
        <taxon>Dothideomycetes</taxon>
        <taxon>Pleosporomycetidae</taxon>
        <taxon>Pleosporales</taxon>
        <taxon>Pleosporineae</taxon>
        <taxon>Pleosporaceae</taxon>
        <taxon>Bipolaris</taxon>
    </lineage>
</organism>
<name>W6Z0V5_COCC2</name>
<proteinExistence type="predicted"/>